<feature type="transmembrane region" description="Helical" evidence="13">
    <location>
        <begin position="346"/>
        <end position="369"/>
    </location>
</feature>
<dbReference type="InterPro" id="IPR050222">
    <property type="entry name" value="MATE_MdtK"/>
</dbReference>
<feature type="transmembrane region" description="Helical" evidence="13">
    <location>
        <begin position="244"/>
        <end position="264"/>
    </location>
</feature>
<protein>
    <recommendedName>
        <fullName evidence="4">Probable multidrug resistance protein NorM</fullName>
    </recommendedName>
    <alternativeName>
        <fullName evidence="12">Multidrug-efflux transporter</fullName>
    </alternativeName>
</protein>
<dbReference type="EMBL" id="JAJNBZ010000042">
    <property type="protein sequence ID" value="MCE5173150.1"/>
    <property type="molecule type" value="Genomic_DNA"/>
</dbReference>
<comment type="similarity">
    <text evidence="3">Belongs to the multi antimicrobial extrusion (MATE) (TC 2.A.66.1) family.</text>
</comment>
<comment type="subcellular location">
    <subcellularLocation>
        <location evidence="2">Cell membrane</location>
        <topology evidence="2">Multi-pass membrane protein</topology>
    </subcellularLocation>
</comment>
<evidence type="ECO:0000256" key="2">
    <source>
        <dbReference type="ARBA" id="ARBA00004651"/>
    </source>
</evidence>
<keyword evidence="5" id="KW-0813">Transport</keyword>
<proteinExistence type="inferred from homology"/>
<evidence type="ECO:0000313" key="15">
    <source>
        <dbReference type="Proteomes" id="UP001199916"/>
    </source>
</evidence>
<evidence type="ECO:0000256" key="3">
    <source>
        <dbReference type="ARBA" id="ARBA00010199"/>
    </source>
</evidence>
<feature type="transmembrane region" description="Helical" evidence="13">
    <location>
        <begin position="191"/>
        <end position="210"/>
    </location>
</feature>
<reference evidence="14 15" key="1">
    <citation type="submission" date="2021-11" db="EMBL/GenBank/DDBJ databases">
        <title>Draft genome sequence of Paenibacillus profundus YoMME, a new Gram-positive bacteria with exoelectrogenic properties.</title>
        <authorList>
            <person name="Hubenova Y."/>
            <person name="Hubenova E."/>
            <person name="Manasiev Y."/>
            <person name="Peykov S."/>
            <person name="Mitov M."/>
        </authorList>
    </citation>
    <scope>NUCLEOTIDE SEQUENCE [LARGE SCALE GENOMIC DNA]</scope>
    <source>
        <strain evidence="14 15">YoMME</strain>
    </source>
</reference>
<feature type="transmembrane region" description="Helical" evidence="13">
    <location>
        <begin position="270"/>
        <end position="291"/>
    </location>
</feature>
<evidence type="ECO:0000256" key="9">
    <source>
        <dbReference type="ARBA" id="ARBA00022989"/>
    </source>
</evidence>
<evidence type="ECO:0000256" key="7">
    <source>
        <dbReference type="ARBA" id="ARBA00022475"/>
    </source>
</evidence>
<evidence type="ECO:0000256" key="13">
    <source>
        <dbReference type="SAM" id="Phobius"/>
    </source>
</evidence>
<evidence type="ECO:0000256" key="10">
    <source>
        <dbReference type="ARBA" id="ARBA00023065"/>
    </source>
</evidence>
<keyword evidence="15" id="KW-1185">Reference proteome</keyword>
<keyword evidence="8 13" id="KW-0812">Transmembrane</keyword>
<evidence type="ECO:0000256" key="4">
    <source>
        <dbReference type="ARBA" id="ARBA00020268"/>
    </source>
</evidence>
<evidence type="ECO:0000256" key="8">
    <source>
        <dbReference type="ARBA" id="ARBA00022692"/>
    </source>
</evidence>
<evidence type="ECO:0000256" key="1">
    <source>
        <dbReference type="ARBA" id="ARBA00003408"/>
    </source>
</evidence>
<dbReference type="PANTHER" id="PTHR43298:SF2">
    <property type="entry name" value="FMN_FAD EXPORTER YEEO-RELATED"/>
    <property type="match status" value="1"/>
</dbReference>
<dbReference type="InterPro" id="IPR002528">
    <property type="entry name" value="MATE_fam"/>
</dbReference>
<organism evidence="14 15">
    <name type="scientific">Paenibacillus profundus</name>
    <dbReference type="NCBI Taxonomy" id="1173085"/>
    <lineage>
        <taxon>Bacteria</taxon>
        <taxon>Bacillati</taxon>
        <taxon>Bacillota</taxon>
        <taxon>Bacilli</taxon>
        <taxon>Bacillales</taxon>
        <taxon>Paenibacillaceae</taxon>
        <taxon>Paenibacillus</taxon>
    </lineage>
</organism>
<dbReference type="PIRSF" id="PIRSF006603">
    <property type="entry name" value="DinF"/>
    <property type="match status" value="1"/>
</dbReference>
<feature type="transmembrane region" description="Helical" evidence="13">
    <location>
        <begin position="381"/>
        <end position="404"/>
    </location>
</feature>
<feature type="transmembrane region" description="Helical" evidence="13">
    <location>
        <begin position="158"/>
        <end position="179"/>
    </location>
</feature>
<keyword evidence="9 13" id="KW-1133">Transmembrane helix</keyword>
<keyword evidence="6" id="KW-0050">Antiport</keyword>
<keyword evidence="10" id="KW-0406">Ion transport</keyword>
<evidence type="ECO:0000256" key="5">
    <source>
        <dbReference type="ARBA" id="ARBA00022448"/>
    </source>
</evidence>
<feature type="transmembrane region" description="Helical" evidence="13">
    <location>
        <begin position="312"/>
        <end position="331"/>
    </location>
</feature>
<sequence>MKNWKSILLLAIPSLLSFATQTVIGTINLIMVGHLGAIIIAIVGVVNIIIYNTFALFSGIGHTVNYLVAQNYGANEMKSGIRRTYIALYISVTVGILLFLIGLFFSDNILYLASGSREITELGTYYLQLRIFAQSFGIVSFSLHGFLRGIGDTRTSMILSIASNVTIVALVYVLTFGHFGFPELGLNGAGYAILIGEIVGIILALYVFFVRKHKQFNTRSRVKVRLSELKQLVSESFKLGMQEFSMSVSMFIFTMFVARLGTTALAANEIALNVMAFGFMPAFAFGSTATIMVGQEVGRGDPLRGRRVGTDVAIMGSIFILLLGAAEFIFAEPIAKLYNNTDPEVFHLAAVLIMTSAFLQLFDALYNFYAGALRGIGDTTFLMRASLVTSWLIFVPLAYVFIYVFDWGSIGAWMSLYLYLMVLGISLMVRFYRTDWGNILIKKTVQERKQENSLSV</sequence>
<dbReference type="InterPro" id="IPR048279">
    <property type="entry name" value="MdtK-like"/>
</dbReference>
<feature type="transmembrane region" description="Helical" evidence="13">
    <location>
        <begin position="86"/>
        <end position="105"/>
    </location>
</feature>
<dbReference type="Pfam" id="PF01554">
    <property type="entry name" value="MatE"/>
    <property type="match status" value="2"/>
</dbReference>
<evidence type="ECO:0000256" key="12">
    <source>
        <dbReference type="ARBA" id="ARBA00031636"/>
    </source>
</evidence>
<dbReference type="PANTHER" id="PTHR43298">
    <property type="entry name" value="MULTIDRUG RESISTANCE PROTEIN NORM-RELATED"/>
    <property type="match status" value="1"/>
</dbReference>
<keyword evidence="11 13" id="KW-0472">Membrane</keyword>
<dbReference type="CDD" id="cd13137">
    <property type="entry name" value="MATE_NorM_like"/>
    <property type="match status" value="1"/>
</dbReference>
<dbReference type="Proteomes" id="UP001199916">
    <property type="component" value="Unassembled WGS sequence"/>
</dbReference>
<feature type="transmembrane region" description="Helical" evidence="13">
    <location>
        <begin position="35"/>
        <end position="57"/>
    </location>
</feature>
<dbReference type="NCBIfam" id="TIGR00797">
    <property type="entry name" value="matE"/>
    <property type="match status" value="1"/>
</dbReference>
<comment type="caution">
    <text evidence="14">The sequence shown here is derived from an EMBL/GenBank/DDBJ whole genome shotgun (WGS) entry which is preliminary data.</text>
</comment>
<feature type="transmembrane region" description="Helical" evidence="13">
    <location>
        <begin position="125"/>
        <end position="146"/>
    </location>
</feature>
<feature type="transmembrane region" description="Helical" evidence="13">
    <location>
        <begin position="410"/>
        <end position="432"/>
    </location>
</feature>
<dbReference type="RefSeq" id="WP_233699157.1">
    <property type="nucleotide sequence ID" value="NZ_JAJNBZ010000042.1"/>
</dbReference>
<evidence type="ECO:0000256" key="11">
    <source>
        <dbReference type="ARBA" id="ARBA00023136"/>
    </source>
</evidence>
<accession>A0ABS8YMV9</accession>
<keyword evidence="7" id="KW-1003">Cell membrane</keyword>
<comment type="function">
    <text evidence="1">Multidrug efflux pump.</text>
</comment>
<evidence type="ECO:0000313" key="14">
    <source>
        <dbReference type="EMBL" id="MCE5173150.1"/>
    </source>
</evidence>
<evidence type="ECO:0000256" key="6">
    <source>
        <dbReference type="ARBA" id="ARBA00022449"/>
    </source>
</evidence>
<name>A0ABS8YMV9_9BACL</name>
<gene>
    <name evidence="14" type="ORF">LQV63_28205</name>
</gene>